<protein>
    <recommendedName>
        <fullName evidence="4">Polymer-forming cytoskeletal protein</fullName>
    </recommendedName>
</protein>
<dbReference type="Proteomes" id="UP000589896">
    <property type="component" value="Unassembled WGS sequence"/>
</dbReference>
<keyword evidence="1" id="KW-0732">Signal</keyword>
<evidence type="ECO:0000256" key="1">
    <source>
        <dbReference type="SAM" id="SignalP"/>
    </source>
</evidence>
<evidence type="ECO:0000313" key="3">
    <source>
        <dbReference type="Proteomes" id="UP000589896"/>
    </source>
</evidence>
<comment type="caution">
    <text evidence="2">The sequence shown here is derived from an EMBL/GenBank/DDBJ whole genome shotgun (WGS) entry which is preliminary data.</text>
</comment>
<organism evidence="2 3">
    <name type="scientific">Luteimonas deserti</name>
    <dbReference type="NCBI Taxonomy" id="2752306"/>
    <lineage>
        <taxon>Bacteria</taxon>
        <taxon>Pseudomonadati</taxon>
        <taxon>Pseudomonadota</taxon>
        <taxon>Gammaproteobacteria</taxon>
        <taxon>Lysobacterales</taxon>
        <taxon>Lysobacteraceae</taxon>
        <taxon>Luteimonas</taxon>
    </lineage>
</organism>
<feature type="signal peptide" evidence="1">
    <location>
        <begin position="1"/>
        <end position="28"/>
    </location>
</feature>
<dbReference type="InterPro" id="IPR011004">
    <property type="entry name" value="Trimer_LpxA-like_sf"/>
</dbReference>
<dbReference type="RefSeq" id="WP_180544163.1">
    <property type="nucleotide sequence ID" value="NZ_JACCJZ010000010.1"/>
</dbReference>
<dbReference type="Gene3D" id="2.160.10.10">
    <property type="entry name" value="Hexapeptide repeat proteins"/>
    <property type="match status" value="1"/>
</dbReference>
<name>A0A7Z0QQK8_9GAMM</name>
<keyword evidence="3" id="KW-1185">Reference proteome</keyword>
<dbReference type="SUPFAM" id="SSF51161">
    <property type="entry name" value="Trimeric LpxA-like enzymes"/>
    <property type="match status" value="1"/>
</dbReference>
<dbReference type="AlphaFoldDB" id="A0A7Z0QQK8"/>
<evidence type="ECO:0008006" key="4">
    <source>
        <dbReference type="Google" id="ProtNLM"/>
    </source>
</evidence>
<accession>A0A7Z0QQK8</accession>
<evidence type="ECO:0000313" key="2">
    <source>
        <dbReference type="EMBL" id="NYZ61997.1"/>
    </source>
</evidence>
<sequence>MSPSLARFRPAPLLLAVALVMASGATLAQEDISKVNGGVSAEAGQTYRDLSTVNGGIRIGDGARLRNAETVNGGIRGGDGIQAEDLETVNGGITLGARAQLETLTTVNGGVRLGTDARVGRHVESVSGGIFVDRGGRIGGNVVTVNGAIGLVGTEVVGEVRTVNGDVTIGAGSRVRGGLTVEKPSSNWFPVTINRRSPRVIIGPDAVVEGPLDFKREVVLYVHATARTGPITGATAVSYDGARAPQE</sequence>
<reference evidence="2 3" key="1">
    <citation type="submission" date="2020-07" db="EMBL/GenBank/DDBJ databases">
        <title>isolation of Luteimonas sp. SJ-16.</title>
        <authorList>
            <person name="Huang X.-X."/>
            <person name="Xu L."/>
            <person name="Sun J.-Q."/>
        </authorList>
    </citation>
    <scope>NUCLEOTIDE SEQUENCE [LARGE SCALE GENOMIC DNA]</scope>
    <source>
        <strain evidence="2 3">SJ-16</strain>
    </source>
</reference>
<proteinExistence type="predicted"/>
<gene>
    <name evidence="2" type="ORF">H0E82_04350</name>
</gene>
<feature type="chain" id="PRO_5031568043" description="Polymer-forming cytoskeletal protein" evidence="1">
    <location>
        <begin position="29"/>
        <end position="247"/>
    </location>
</feature>
<dbReference type="EMBL" id="JACCJZ010000010">
    <property type="protein sequence ID" value="NYZ61997.1"/>
    <property type="molecule type" value="Genomic_DNA"/>
</dbReference>